<keyword evidence="6 8" id="KW-0238">DNA-binding</keyword>
<gene>
    <name evidence="8" type="primary">argR</name>
    <name evidence="13" type="ORF">F7O44_09810</name>
</gene>
<evidence type="ECO:0000256" key="1">
    <source>
        <dbReference type="ARBA" id="ARBA00004496"/>
    </source>
</evidence>
<comment type="subcellular location">
    <subcellularLocation>
        <location evidence="1 8">Cytoplasm</location>
    </subcellularLocation>
</comment>
<keyword evidence="4 8" id="KW-0678">Repressor</keyword>
<evidence type="ECO:0000256" key="8">
    <source>
        <dbReference type="HAMAP-Rule" id="MF_00173"/>
    </source>
</evidence>
<dbReference type="GO" id="GO:0006526">
    <property type="term" value="P:L-arginine biosynthetic process"/>
    <property type="evidence" value="ECO:0007669"/>
    <property type="project" value="UniProtKB-UniPathway"/>
</dbReference>
<evidence type="ECO:0000256" key="10">
    <source>
        <dbReference type="SAM" id="MobiDB-lite"/>
    </source>
</evidence>
<feature type="compositionally biased region" description="Low complexity" evidence="10">
    <location>
        <begin position="171"/>
        <end position="192"/>
    </location>
</feature>
<comment type="similarity">
    <text evidence="2 8">Belongs to the ArgR family.</text>
</comment>
<comment type="pathway">
    <text evidence="8">Amino-acid biosynthesis; L-arginine biosynthesis [regulation].</text>
</comment>
<dbReference type="PRINTS" id="PR01467">
    <property type="entry name" value="ARGREPRESSOR"/>
</dbReference>
<dbReference type="InterPro" id="IPR001669">
    <property type="entry name" value="Arg_repress"/>
</dbReference>
<keyword evidence="8" id="KW-0055">Arginine biosynthesis</keyword>
<dbReference type="GO" id="GO:0003700">
    <property type="term" value="F:DNA-binding transcription factor activity"/>
    <property type="evidence" value="ECO:0007669"/>
    <property type="project" value="UniProtKB-UniRule"/>
</dbReference>
<evidence type="ECO:0000313" key="14">
    <source>
        <dbReference type="Proteomes" id="UP000460435"/>
    </source>
</evidence>
<keyword evidence="3 8" id="KW-0963">Cytoplasm</keyword>
<dbReference type="RefSeq" id="WP_162450009.1">
    <property type="nucleotide sequence ID" value="NZ_WLZY01000002.1"/>
</dbReference>
<proteinExistence type="inferred from homology"/>
<evidence type="ECO:0000256" key="2">
    <source>
        <dbReference type="ARBA" id="ARBA00008316"/>
    </source>
</evidence>
<dbReference type="GO" id="GO:0034618">
    <property type="term" value="F:arginine binding"/>
    <property type="evidence" value="ECO:0007669"/>
    <property type="project" value="InterPro"/>
</dbReference>
<dbReference type="InterPro" id="IPR036251">
    <property type="entry name" value="Arg_repress_C_sf"/>
</dbReference>
<dbReference type="Pfam" id="PF01316">
    <property type="entry name" value="Arg_repressor"/>
    <property type="match status" value="1"/>
</dbReference>
<organism evidence="13 14">
    <name type="scientific">Phytoactinopolyspora mesophila</name>
    <dbReference type="NCBI Taxonomy" id="2650750"/>
    <lineage>
        <taxon>Bacteria</taxon>
        <taxon>Bacillati</taxon>
        <taxon>Actinomycetota</taxon>
        <taxon>Actinomycetes</taxon>
        <taxon>Jiangellales</taxon>
        <taxon>Jiangellaceae</taxon>
        <taxon>Phytoactinopolyspora</taxon>
    </lineage>
</organism>
<dbReference type="GO" id="GO:0051259">
    <property type="term" value="P:protein complex oligomerization"/>
    <property type="evidence" value="ECO:0007669"/>
    <property type="project" value="InterPro"/>
</dbReference>
<dbReference type="GO" id="GO:0005737">
    <property type="term" value="C:cytoplasm"/>
    <property type="evidence" value="ECO:0007669"/>
    <property type="project" value="UniProtKB-SubCell"/>
</dbReference>
<dbReference type="Gene3D" id="1.10.10.10">
    <property type="entry name" value="Winged helix-like DNA-binding domain superfamily/Winged helix DNA-binding domain"/>
    <property type="match status" value="1"/>
</dbReference>
<evidence type="ECO:0000259" key="11">
    <source>
        <dbReference type="Pfam" id="PF01316"/>
    </source>
</evidence>
<feature type="region of interest" description="Disordered" evidence="10">
    <location>
        <begin position="169"/>
        <end position="201"/>
    </location>
</feature>
<evidence type="ECO:0000313" key="13">
    <source>
        <dbReference type="EMBL" id="NDL57365.1"/>
    </source>
</evidence>
<dbReference type="GO" id="GO:0003677">
    <property type="term" value="F:DNA binding"/>
    <property type="evidence" value="ECO:0007669"/>
    <property type="project" value="UniProtKB-KW"/>
</dbReference>
<dbReference type="InterPro" id="IPR036390">
    <property type="entry name" value="WH_DNA-bd_sf"/>
</dbReference>
<dbReference type="Gene3D" id="3.30.1360.40">
    <property type="match status" value="1"/>
</dbReference>
<feature type="domain" description="Arginine repressor C-terminal" evidence="12">
    <location>
        <begin position="94"/>
        <end position="158"/>
    </location>
</feature>
<dbReference type="SUPFAM" id="SSF55252">
    <property type="entry name" value="C-terminal domain of arginine repressor"/>
    <property type="match status" value="1"/>
</dbReference>
<dbReference type="EMBL" id="WLZY01000002">
    <property type="protein sequence ID" value="NDL57365.1"/>
    <property type="molecule type" value="Genomic_DNA"/>
</dbReference>
<protein>
    <recommendedName>
        <fullName evidence="8 9">Arginine repressor</fullName>
    </recommendedName>
</protein>
<evidence type="ECO:0000259" key="12">
    <source>
        <dbReference type="Pfam" id="PF02863"/>
    </source>
</evidence>
<dbReference type="NCBIfam" id="NF002880">
    <property type="entry name" value="PRK03341.1"/>
    <property type="match status" value="1"/>
</dbReference>
<comment type="function">
    <text evidence="8">Regulates arginine biosynthesis genes.</text>
</comment>
<dbReference type="SUPFAM" id="SSF46785">
    <property type="entry name" value="Winged helix' DNA-binding domain"/>
    <property type="match status" value="1"/>
</dbReference>
<dbReference type="Pfam" id="PF02863">
    <property type="entry name" value="Arg_repressor_C"/>
    <property type="match status" value="1"/>
</dbReference>
<keyword evidence="7 8" id="KW-0804">Transcription</keyword>
<feature type="domain" description="Arginine repressor DNA-binding" evidence="11">
    <location>
        <begin position="6"/>
        <end position="73"/>
    </location>
</feature>
<dbReference type="HAMAP" id="MF_00173">
    <property type="entry name" value="Arg_repressor"/>
    <property type="match status" value="1"/>
</dbReference>
<keyword evidence="14" id="KW-1185">Reference proteome</keyword>
<evidence type="ECO:0000256" key="9">
    <source>
        <dbReference type="NCBIfam" id="TIGR01529"/>
    </source>
</evidence>
<evidence type="ECO:0000256" key="6">
    <source>
        <dbReference type="ARBA" id="ARBA00023125"/>
    </source>
</evidence>
<keyword evidence="8" id="KW-0028">Amino-acid biosynthesis</keyword>
<dbReference type="PANTHER" id="PTHR34471:SF1">
    <property type="entry name" value="ARGININE REPRESSOR"/>
    <property type="match status" value="1"/>
</dbReference>
<dbReference type="InterPro" id="IPR020899">
    <property type="entry name" value="Arg_repress_C"/>
</dbReference>
<name>A0A7K3M237_9ACTN</name>
<accession>A0A7K3M237</accession>
<sequence>MTPPTTRAARHAQISEILAQHPVRSQTELAERLAGSGIEVTQGTLSRDLDELGAVKIRNSQGWLVYALPSEGGDPTPRAAEEGAVDARLIRVCEEILTSARSSANLVVLRTPPGAAQYLASAIDHAARPELLGTIAGDDTVLVISADPAGGEQVAQWFLGLAEGRVPDVAPGFAPDDGSSGPSSSAFAAADPTDVNSPFPD</sequence>
<evidence type="ECO:0000256" key="3">
    <source>
        <dbReference type="ARBA" id="ARBA00022490"/>
    </source>
</evidence>
<evidence type="ECO:0000256" key="4">
    <source>
        <dbReference type="ARBA" id="ARBA00022491"/>
    </source>
</evidence>
<dbReference type="NCBIfam" id="TIGR01529">
    <property type="entry name" value="argR_whole"/>
    <property type="match status" value="1"/>
</dbReference>
<evidence type="ECO:0000256" key="7">
    <source>
        <dbReference type="ARBA" id="ARBA00023163"/>
    </source>
</evidence>
<dbReference type="AlphaFoldDB" id="A0A7K3M237"/>
<dbReference type="InterPro" id="IPR020900">
    <property type="entry name" value="Arg_repress_DNA-bd"/>
</dbReference>
<dbReference type="InterPro" id="IPR036388">
    <property type="entry name" value="WH-like_DNA-bd_sf"/>
</dbReference>
<dbReference type="PANTHER" id="PTHR34471">
    <property type="entry name" value="ARGININE REPRESSOR"/>
    <property type="match status" value="1"/>
</dbReference>
<evidence type="ECO:0000256" key="5">
    <source>
        <dbReference type="ARBA" id="ARBA00023015"/>
    </source>
</evidence>
<dbReference type="GO" id="GO:1900079">
    <property type="term" value="P:regulation of arginine biosynthetic process"/>
    <property type="evidence" value="ECO:0007669"/>
    <property type="project" value="UniProtKB-UniRule"/>
</dbReference>
<dbReference type="UniPathway" id="UPA00068"/>
<comment type="caution">
    <text evidence="13">The sequence shown here is derived from an EMBL/GenBank/DDBJ whole genome shotgun (WGS) entry which is preliminary data.</text>
</comment>
<dbReference type="Proteomes" id="UP000460435">
    <property type="component" value="Unassembled WGS sequence"/>
</dbReference>
<keyword evidence="5 8" id="KW-0805">Transcription regulation</keyword>
<reference evidence="13 14" key="1">
    <citation type="submission" date="2019-11" db="EMBL/GenBank/DDBJ databases">
        <authorList>
            <person name="Li X.-J."/>
            <person name="Feng X.-M."/>
        </authorList>
    </citation>
    <scope>NUCLEOTIDE SEQUENCE [LARGE SCALE GENOMIC DNA]</scope>
    <source>
        <strain evidence="13 14">XMNu-373</strain>
    </source>
</reference>